<protein>
    <submittedName>
        <fullName evidence="2">Cyclic nucleotide-gated ion channel 1-like</fullName>
    </submittedName>
</protein>
<evidence type="ECO:0000313" key="1">
    <source>
        <dbReference type="Proteomes" id="UP000790787"/>
    </source>
</evidence>
<proteinExistence type="predicted"/>
<gene>
    <name evidence="2" type="primary">LOC107800923</name>
</gene>
<dbReference type="Proteomes" id="UP000790787">
    <property type="component" value="Chromosome 6"/>
</dbReference>
<evidence type="ECO:0000313" key="2">
    <source>
        <dbReference type="RefSeq" id="XP_075111614.1"/>
    </source>
</evidence>
<reference evidence="1" key="1">
    <citation type="journal article" date="2014" name="Nat. Commun.">
        <title>The tobacco genome sequence and its comparison with those of tomato and potato.</title>
        <authorList>
            <person name="Sierro N."/>
            <person name="Battey J.N."/>
            <person name="Ouadi S."/>
            <person name="Bakaher N."/>
            <person name="Bovet L."/>
            <person name="Willig A."/>
            <person name="Goepfert S."/>
            <person name="Peitsch M.C."/>
            <person name="Ivanov N.V."/>
        </authorList>
    </citation>
    <scope>NUCLEOTIDE SEQUENCE [LARGE SCALE GENOMIC DNA]</scope>
</reference>
<sequence length="708" mass="81938">MNHRQEKFVRFQDWNSERSSDGNFPYNDRARWRKVGMISNELHKVLECGSTRIKSILQALNSCLSCLLAKSLGSEKKMLDPQGPFLQKWNKIFVLSCVIAVSLDPLFFYIPVIDNDNKCLHLDRKMEVTASVLRSITDIFYLLHIVLQFRTGFIAPSSRVFGRGVLVEDAWEIAKRYLSSYFFIDILAVLPLPQVVILVVIPRLRGARSLNTKNLLKFVVFFQYIPRLLRVYPLYKEVTRTSGILTETAWAGAAFNLFLYMLASHVLGAFWYLFSIERESTCWQRACGNSSACHHASLYCDDDHTGFKTLLNSSCPIETPNATVFDFGIFLDALQSGVVESMDFPQKFFYCFWWGLQNLSSLGQNLQTSTYVWEICFAVFISIAGLVLFSFLIGNMQTYLQSTTIRLEEMRVKRRDAEQWMSHRLLPEHLRERIRRYEQYKWQETRGVDEENLIHNLPKDLRRDIKRHLCLALLMRVPMFEKMDEQLLDALCDRLRPVLYTENSFIVREGDPVDEMLFIMRGKLLTVTTNGGRTGFFNSDYLKAGDFCGEELLTWALDPHLSNNLPISTRTVQALSEVEAFALVADDLKFVASQFRRLHSKQLRHTFRFYSQQWRTWAACFIQAAWRRHCRKKLEESLREEESRLQDALARGSGSSPSLGATIYASRFAANALRALRRNTSKKARMVDRISPILLQKPAEPDFTAEDK</sequence>
<organism evidence="1 2">
    <name type="scientific">Nicotiana tabacum</name>
    <name type="common">Common tobacco</name>
    <dbReference type="NCBI Taxonomy" id="4097"/>
    <lineage>
        <taxon>Eukaryota</taxon>
        <taxon>Viridiplantae</taxon>
        <taxon>Streptophyta</taxon>
        <taxon>Embryophyta</taxon>
        <taxon>Tracheophyta</taxon>
        <taxon>Spermatophyta</taxon>
        <taxon>Magnoliopsida</taxon>
        <taxon>eudicotyledons</taxon>
        <taxon>Gunneridae</taxon>
        <taxon>Pentapetalae</taxon>
        <taxon>asterids</taxon>
        <taxon>lamiids</taxon>
        <taxon>Solanales</taxon>
        <taxon>Solanaceae</taxon>
        <taxon>Nicotianoideae</taxon>
        <taxon>Nicotianeae</taxon>
        <taxon>Nicotiana</taxon>
    </lineage>
</organism>
<name>A0AC58UQ43_TOBAC</name>
<keyword evidence="1" id="KW-1185">Reference proteome</keyword>
<accession>A0AC58UQ43</accession>
<reference evidence="2" key="2">
    <citation type="submission" date="2025-08" db="UniProtKB">
        <authorList>
            <consortium name="RefSeq"/>
        </authorList>
    </citation>
    <scope>IDENTIFICATION</scope>
    <source>
        <tissue evidence="2">Leaf</tissue>
    </source>
</reference>
<dbReference type="RefSeq" id="XP_075111614.1">
    <property type="nucleotide sequence ID" value="XM_075255513.1"/>
</dbReference>